<protein>
    <submittedName>
        <fullName evidence="2">Uncharacterized protein LOC106076451</fullName>
    </submittedName>
</protein>
<evidence type="ECO:0000313" key="2">
    <source>
        <dbReference type="RefSeq" id="XP_055899383.1"/>
    </source>
</evidence>
<dbReference type="GeneID" id="106076451"/>
<name>A0A9W3BIX1_BIOGL</name>
<proteinExistence type="predicted"/>
<dbReference type="OrthoDB" id="10280503at2759"/>
<dbReference type="Proteomes" id="UP001165740">
    <property type="component" value="Chromosome 10"/>
</dbReference>
<accession>A0A9W3BIX1</accession>
<keyword evidence="1" id="KW-1185">Reference proteome</keyword>
<dbReference type="AlphaFoldDB" id="A0A9W3BIX1"/>
<gene>
    <name evidence="2" type="primary">LOC106076451</name>
</gene>
<reference evidence="2" key="1">
    <citation type="submission" date="2025-08" db="UniProtKB">
        <authorList>
            <consortium name="RefSeq"/>
        </authorList>
    </citation>
    <scope>IDENTIFICATION</scope>
</reference>
<sequence length="176" mass="19579">MASEQKGVIDLNEIVNSYFSEVKSKQIAGKPNLEKLKMTVVDKKWTGERKDPRTSNADVNITFTVTKGQVKGFNKELEISLPEGLPVNSLKFNPAQEKTENKSTNSPGSAFTAQVSLRVQLKGIVLLQDGGQTTETEFVQMIADLLKKKSYPLSVIEKKEIPDCVEWTIEGHVKIQ</sequence>
<evidence type="ECO:0000313" key="1">
    <source>
        <dbReference type="Proteomes" id="UP001165740"/>
    </source>
</evidence>
<organism evidence="1 2">
    <name type="scientific">Biomphalaria glabrata</name>
    <name type="common">Bloodfluke planorb</name>
    <name type="synonym">Freshwater snail</name>
    <dbReference type="NCBI Taxonomy" id="6526"/>
    <lineage>
        <taxon>Eukaryota</taxon>
        <taxon>Metazoa</taxon>
        <taxon>Spiralia</taxon>
        <taxon>Lophotrochozoa</taxon>
        <taxon>Mollusca</taxon>
        <taxon>Gastropoda</taxon>
        <taxon>Heterobranchia</taxon>
        <taxon>Euthyneura</taxon>
        <taxon>Panpulmonata</taxon>
        <taxon>Hygrophila</taxon>
        <taxon>Lymnaeoidea</taxon>
        <taxon>Planorbidae</taxon>
        <taxon>Biomphalaria</taxon>
    </lineage>
</organism>
<dbReference type="RefSeq" id="XP_055899383.1">
    <property type="nucleotide sequence ID" value="XM_056043408.1"/>
</dbReference>